<comment type="caution">
    <text evidence="1">The sequence shown here is derived from an EMBL/GenBank/DDBJ whole genome shotgun (WGS) entry which is preliminary data.</text>
</comment>
<sequence length="342" mass="39117">MAASPEKTAFALLDVDHTVVFNKDDEINHDLLSSLKAAGITDVYFFTDMLFTQDRMQDRRRLIAMLESEHFTVHGVMAPMDLLWDKIDLESADAFMKDLRREWTNVFHGEAFEAFFSNFLASYKAIEALFDTLEYSASPGQAFANACTEDANKVFNKSMLMKLIATRHTNIRQLPHVKALMFELFLQNHLQHTSKIVVADDLKDAIYAITPYKNKLPVPLTVIHVNDRHMGKEFYQLSLEGKSACEILKIQCLQLIRSWLETHPSPIGSRLFTRSTTRLMAKNLFKALQKQEPEMSKAFIEEFLQQHQKLGTSDLGALLREKLARTVLLTSPQPSPKEHVIN</sequence>
<dbReference type="EMBL" id="LNYC01000020">
    <property type="protein sequence ID" value="KTD02332.1"/>
    <property type="molecule type" value="Genomic_DNA"/>
</dbReference>
<evidence type="ECO:0000313" key="2">
    <source>
        <dbReference type="Proteomes" id="UP000054785"/>
    </source>
</evidence>
<protein>
    <submittedName>
        <fullName evidence="1">Uncharacterized protein</fullName>
    </submittedName>
</protein>
<evidence type="ECO:0000313" key="1">
    <source>
        <dbReference type="EMBL" id="KTD02332.1"/>
    </source>
</evidence>
<keyword evidence="2" id="KW-1185">Reference proteome</keyword>
<accession>A0A0W0U3Q0</accession>
<organism evidence="1 2">
    <name type="scientific">Legionella geestiana</name>
    <dbReference type="NCBI Taxonomy" id="45065"/>
    <lineage>
        <taxon>Bacteria</taxon>
        <taxon>Pseudomonadati</taxon>
        <taxon>Pseudomonadota</taxon>
        <taxon>Gammaproteobacteria</taxon>
        <taxon>Legionellales</taxon>
        <taxon>Legionellaceae</taxon>
        <taxon>Legionella</taxon>
    </lineage>
</organism>
<reference evidence="1 2" key="1">
    <citation type="submission" date="2015-11" db="EMBL/GenBank/DDBJ databases">
        <title>Genomic analysis of 38 Legionella species identifies large and diverse effector repertoires.</title>
        <authorList>
            <person name="Burstein D."/>
            <person name="Amaro F."/>
            <person name="Zusman T."/>
            <person name="Lifshitz Z."/>
            <person name="Cohen O."/>
            <person name="Gilbert J.A."/>
            <person name="Pupko T."/>
            <person name="Shuman H.A."/>
            <person name="Segal G."/>
        </authorList>
    </citation>
    <scope>NUCLEOTIDE SEQUENCE [LARGE SCALE GENOMIC DNA]</scope>
    <source>
        <strain evidence="1 2">ATCC 49504</strain>
    </source>
</reference>
<dbReference type="RefSeq" id="WP_028385906.1">
    <property type="nucleotide sequence ID" value="NZ_CAAAHN010000009.1"/>
</dbReference>
<dbReference type="AlphaFoldDB" id="A0A0W0U3Q0"/>
<name>A0A0W0U3Q0_9GAMM</name>
<proteinExistence type="predicted"/>
<gene>
    <name evidence="1" type="ORF">Lgee_0661</name>
</gene>
<dbReference type="Proteomes" id="UP000054785">
    <property type="component" value="Unassembled WGS sequence"/>
</dbReference>
<dbReference type="PATRIC" id="fig|45065.4.peg.703"/>
<dbReference type="OrthoDB" id="5654404at2"/>